<dbReference type="KEGG" id="dka:DKAM_1388"/>
<dbReference type="RefSeq" id="WP_012609055.1">
    <property type="nucleotide sequence ID" value="NC_011766.1"/>
</dbReference>
<dbReference type="GeneID" id="7171429"/>
<name>B8D6I3_DESA1</name>
<dbReference type="eggNOG" id="arCOG00536">
    <property type="taxonomic scope" value="Archaea"/>
</dbReference>
<evidence type="ECO:0000313" key="1">
    <source>
        <dbReference type="EMBL" id="ACL11714.1"/>
    </source>
</evidence>
<sequence length="106" mass="12027">MLRFKRVVRIIVARGEDHLMRITVITLGRASDYTGRSMVELELPEGAMLRDAIRVLSEKTNPLLYERYIDGHYIFVTLVNDKPVLSPDTPLKDGDRITLVTPEMGG</sequence>
<dbReference type="Pfam" id="PF02597">
    <property type="entry name" value="ThiS"/>
    <property type="match status" value="1"/>
</dbReference>
<evidence type="ECO:0000313" key="2">
    <source>
        <dbReference type="Proteomes" id="UP000006903"/>
    </source>
</evidence>
<dbReference type="STRING" id="490899.DKAM_1388"/>
<dbReference type="AlphaFoldDB" id="B8D6I3"/>
<protein>
    <submittedName>
        <fullName evidence="1">Molybdopterin converting factor, small subunit</fullName>
    </submittedName>
</protein>
<dbReference type="HOGENOM" id="CLU_2476192_0_0_2"/>
<reference evidence="1 2" key="1">
    <citation type="journal article" date="2009" name="J. Bacteriol.">
        <title>Complete genome sequence of the anaerobic, protein-degrading hyperthermophilic crenarchaeon Desulfurococcus kamchatkensis.</title>
        <authorList>
            <person name="Ravin N.V."/>
            <person name="Mardanov A.V."/>
            <person name="Beletsky A.V."/>
            <person name="Kublanov I.V."/>
            <person name="Kolganova T.V."/>
            <person name="Lebedinsky A.V."/>
            <person name="Chernyh N.A."/>
            <person name="Bonch-Osmolovskaya E.A."/>
            <person name="Skryabin K.G."/>
        </authorList>
    </citation>
    <scope>NUCLEOTIDE SEQUENCE [LARGE SCALE GENOMIC DNA]</scope>
    <source>
        <strain evidence="2">DSM 18924 / JCM 16383 / VKM B-2413 / 1221n</strain>
    </source>
</reference>
<dbReference type="InterPro" id="IPR012675">
    <property type="entry name" value="Beta-grasp_dom_sf"/>
</dbReference>
<organism evidence="1 2">
    <name type="scientific">Desulfurococcus amylolyticus (strain DSM 18924 / JCM 16383 / VKM B-2413 / 1221n)</name>
    <name type="common">Desulfurococcus kamchatkensis</name>
    <dbReference type="NCBI Taxonomy" id="490899"/>
    <lineage>
        <taxon>Archaea</taxon>
        <taxon>Thermoproteota</taxon>
        <taxon>Thermoprotei</taxon>
        <taxon>Desulfurococcales</taxon>
        <taxon>Desulfurococcaceae</taxon>
        <taxon>Desulfurococcus</taxon>
    </lineage>
</organism>
<dbReference type="SUPFAM" id="SSF54285">
    <property type="entry name" value="MoaD/ThiS"/>
    <property type="match status" value="1"/>
</dbReference>
<dbReference type="InterPro" id="IPR003749">
    <property type="entry name" value="ThiS/MoaD-like"/>
</dbReference>
<dbReference type="Proteomes" id="UP000006903">
    <property type="component" value="Chromosome"/>
</dbReference>
<dbReference type="EMBL" id="CP001140">
    <property type="protein sequence ID" value="ACL11714.1"/>
    <property type="molecule type" value="Genomic_DNA"/>
</dbReference>
<accession>B8D6I3</accession>
<gene>
    <name evidence="1" type="ordered locus">DKAM_1388</name>
</gene>
<dbReference type="InterPro" id="IPR016155">
    <property type="entry name" value="Mopterin_synth/thiamin_S_b"/>
</dbReference>
<dbReference type="Gene3D" id="3.10.20.30">
    <property type="match status" value="1"/>
</dbReference>
<dbReference type="CDD" id="cd17506">
    <property type="entry name" value="Ubl_SAMP2_like"/>
    <property type="match status" value="1"/>
</dbReference>
<proteinExistence type="predicted"/>